<feature type="transmembrane region" description="Helical" evidence="6">
    <location>
        <begin position="174"/>
        <end position="191"/>
    </location>
</feature>
<feature type="transmembrane region" description="Helical" evidence="6">
    <location>
        <begin position="647"/>
        <end position="670"/>
    </location>
</feature>
<dbReference type="EMBL" id="HG917868">
    <property type="protein sequence ID" value="CDM68920.1"/>
    <property type="molecule type" value="Genomic_DNA"/>
</dbReference>
<evidence type="ECO:0000313" key="8">
    <source>
        <dbReference type="EMBL" id="CDM68920.1"/>
    </source>
</evidence>
<feature type="transmembrane region" description="Helical" evidence="6">
    <location>
        <begin position="610"/>
        <end position="635"/>
    </location>
</feature>
<evidence type="ECO:0000256" key="2">
    <source>
        <dbReference type="ARBA" id="ARBA00022475"/>
    </source>
</evidence>
<evidence type="ECO:0000256" key="6">
    <source>
        <dbReference type="SAM" id="Phobius"/>
    </source>
</evidence>
<feature type="transmembrane region" description="Helical" evidence="6">
    <location>
        <begin position="346"/>
        <end position="367"/>
    </location>
</feature>
<dbReference type="Pfam" id="PF03176">
    <property type="entry name" value="MMPL"/>
    <property type="match status" value="2"/>
</dbReference>
<gene>
    <name evidence="8" type="ORF">CM240_1762</name>
</gene>
<feature type="transmembrane region" description="Helical" evidence="6">
    <location>
        <begin position="517"/>
        <end position="536"/>
    </location>
</feature>
<comment type="subcellular location">
    <subcellularLocation>
        <location evidence="1">Cell membrane</location>
        <topology evidence="1">Multi-pass membrane protein</topology>
    </subcellularLocation>
</comment>
<dbReference type="Proteomes" id="UP000019426">
    <property type="component" value="Chromosome M2/40_rep1"/>
</dbReference>
<feature type="domain" description="Membrane transport protein MMPL" evidence="7">
    <location>
        <begin position="421"/>
        <end position="673"/>
    </location>
</feature>
<dbReference type="RefSeq" id="WP_044038431.1">
    <property type="nucleotide sequence ID" value="NZ_HG917868.1"/>
</dbReference>
<dbReference type="GO" id="GO:0005886">
    <property type="term" value="C:plasma membrane"/>
    <property type="evidence" value="ECO:0007669"/>
    <property type="project" value="UniProtKB-SubCell"/>
</dbReference>
<evidence type="ECO:0000256" key="3">
    <source>
        <dbReference type="ARBA" id="ARBA00022692"/>
    </source>
</evidence>
<keyword evidence="5 6" id="KW-0472">Membrane</keyword>
<reference evidence="8 9" key="1">
    <citation type="submission" date="2013-11" db="EMBL/GenBank/DDBJ databases">
        <title>Complete genome sequence of Clostridum sp. M2/40.</title>
        <authorList>
            <person name="Wibberg D."/>
            <person name="Puehler A."/>
            <person name="Schlueter A."/>
        </authorList>
    </citation>
    <scope>NUCLEOTIDE SEQUENCE [LARGE SCALE GENOMIC DNA]</scope>
    <source>
        <strain evidence="9">M2/40</strain>
    </source>
</reference>
<keyword evidence="3 6" id="KW-0812">Transmembrane</keyword>
<dbReference type="KEGG" id="clt:CM240_1762"/>
<keyword evidence="2" id="KW-1003">Cell membrane</keyword>
<dbReference type="PANTHER" id="PTHR33406">
    <property type="entry name" value="MEMBRANE PROTEIN MJ1562-RELATED"/>
    <property type="match status" value="1"/>
</dbReference>
<evidence type="ECO:0000313" key="9">
    <source>
        <dbReference type="Proteomes" id="UP000019426"/>
    </source>
</evidence>
<dbReference type="OrthoDB" id="9782006at2"/>
<evidence type="ECO:0000259" key="7">
    <source>
        <dbReference type="Pfam" id="PF03176"/>
    </source>
</evidence>
<feature type="transmembrane region" description="Helical" evidence="6">
    <location>
        <begin position="266"/>
        <end position="289"/>
    </location>
</feature>
<evidence type="ECO:0000256" key="1">
    <source>
        <dbReference type="ARBA" id="ARBA00004651"/>
    </source>
</evidence>
<organism evidence="8 9">
    <name type="scientific">Clostridium bornimense</name>
    <dbReference type="NCBI Taxonomy" id="1216932"/>
    <lineage>
        <taxon>Bacteria</taxon>
        <taxon>Bacillati</taxon>
        <taxon>Bacillota</taxon>
        <taxon>Clostridia</taxon>
        <taxon>Eubacteriales</taxon>
        <taxon>Clostridiaceae</taxon>
        <taxon>Clostridium</taxon>
    </lineage>
</organism>
<proteinExistence type="predicted"/>
<feature type="transmembrane region" description="Helical" evidence="6">
    <location>
        <begin position="301"/>
        <end position="325"/>
    </location>
</feature>
<keyword evidence="9" id="KW-1185">Reference proteome</keyword>
<feature type="transmembrane region" description="Helical" evidence="6">
    <location>
        <begin position="543"/>
        <end position="563"/>
    </location>
</feature>
<sequence>MKEKFFRGVVKHKKFIVIGFLVFALISILCKQFVSVNYDMNSYLPDDTASTVSIEVMEKEFGGGIPNARVMVSRVTIPEAMELKDKIKNIDGVDDVTWLDDVADITIPIDTLDKDTVTTYYKDSNALFSVTINEDKTMEAVEDIRTLIGDNNAMSGSAVDTAIATESTTDEIKMIVLIAVPFTLLVLILTTTSWFEPIILLVSIGIAIVINAGTNLIFGEISFVTNAAGNILQLAVSLDYSVFLLHRYKEIKGEGLEPEEAMIQALCKSTSSILSSGVTTVIGFLALAVMKFKIGPDLGLALAKGIALSLITVFIFAPGVILYCSKLIDKTEHRSFMPSFDGVGKLVKRLIMPSVILFAVIIVPSYLASINNDYYYGSSKIFGLETKLGQDTKNIEDEFGKSNNYVLMVPRGDFDTEENLSNELKSIKEVTSIVSYVDKAGAEVPMEYVDEDILSKLISDNYSRMIINVKTDYEGKEAFSVVEKIRSIAKEYYGDKYYLAGQTVSTYDLMDTITEDMISVNLLSIGAVFIVLVISMRSISIPAILVLAIETAIWFNLSIPYYTETPLFYISYLIISSIQLGATVDYAILMTERYIDFRKEFHKQEAIKKTVSVVMVSILTSGTVMTGVGFFLGYVSSHGVLSQLGMLLGRGTICSLAIVVFVVPGLLYILDSFILRKKKVVFSKKEDINLEVEEVI</sequence>
<evidence type="ECO:0000256" key="5">
    <source>
        <dbReference type="ARBA" id="ARBA00023136"/>
    </source>
</evidence>
<evidence type="ECO:0000256" key="4">
    <source>
        <dbReference type="ARBA" id="ARBA00022989"/>
    </source>
</evidence>
<accession>W6SGY3</accession>
<dbReference type="STRING" id="1216932.CM240_1762"/>
<protein>
    <submittedName>
        <fullName evidence="8">Putative membrane protein</fullName>
    </submittedName>
</protein>
<feature type="transmembrane region" description="Helical" evidence="6">
    <location>
        <begin position="198"/>
        <end position="218"/>
    </location>
</feature>
<dbReference type="InterPro" id="IPR050545">
    <property type="entry name" value="Mycobact_MmpL"/>
</dbReference>
<dbReference type="AlphaFoldDB" id="W6SGY3"/>
<dbReference type="PATRIC" id="fig|1216932.3.peg.1756"/>
<dbReference type="PANTHER" id="PTHR33406:SF13">
    <property type="entry name" value="MEMBRANE PROTEIN YDFJ"/>
    <property type="match status" value="1"/>
</dbReference>
<dbReference type="Gene3D" id="1.20.1640.10">
    <property type="entry name" value="Multidrug efflux transporter AcrB transmembrane domain"/>
    <property type="match status" value="2"/>
</dbReference>
<dbReference type="InterPro" id="IPR004869">
    <property type="entry name" value="MMPL_dom"/>
</dbReference>
<keyword evidence="4 6" id="KW-1133">Transmembrane helix</keyword>
<dbReference type="eggNOG" id="COG1033">
    <property type="taxonomic scope" value="Bacteria"/>
</dbReference>
<feature type="domain" description="Membrane transport protein MMPL" evidence="7">
    <location>
        <begin position="43"/>
        <end position="327"/>
    </location>
</feature>
<dbReference type="HOGENOM" id="CLU_007352_0_0_9"/>
<dbReference type="SUPFAM" id="SSF82866">
    <property type="entry name" value="Multidrug efflux transporter AcrB transmembrane domain"/>
    <property type="match status" value="2"/>
</dbReference>
<feature type="transmembrane region" description="Helical" evidence="6">
    <location>
        <begin position="569"/>
        <end position="589"/>
    </location>
</feature>
<name>W6SGY3_9CLOT</name>